<dbReference type="Pfam" id="PF06161">
    <property type="entry name" value="DUF975"/>
    <property type="match status" value="1"/>
</dbReference>
<dbReference type="PANTHER" id="PTHR40076:SF1">
    <property type="entry name" value="MEMBRANE PROTEIN"/>
    <property type="match status" value="1"/>
</dbReference>
<gene>
    <name evidence="2" type="ORF">FYJ35_11535</name>
</gene>
<reference evidence="2 3" key="1">
    <citation type="submission" date="2019-08" db="EMBL/GenBank/DDBJ databases">
        <title>In-depth cultivation of the pig gut microbiome towards novel bacterial diversity and tailored functional studies.</title>
        <authorList>
            <person name="Wylensek D."/>
            <person name="Hitch T.C.A."/>
            <person name="Clavel T."/>
        </authorList>
    </citation>
    <scope>NUCLEOTIDE SEQUENCE [LARGE SCALE GENOMIC DNA]</scope>
    <source>
        <strain evidence="2 3">Oil+RF-744-WCA-WT-11</strain>
    </source>
</reference>
<keyword evidence="1" id="KW-1133">Transmembrane helix</keyword>
<keyword evidence="3" id="KW-1185">Reference proteome</keyword>
<comment type="caution">
    <text evidence="2">The sequence shown here is derived from an EMBL/GenBank/DDBJ whole genome shotgun (WGS) entry which is preliminary data.</text>
</comment>
<evidence type="ECO:0000256" key="1">
    <source>
        <dbReference type="SAM" id="Phobius"/>
    </source>
</evidence>
<dbReference type="EMBL" id="VULZ01000013">
    <property type="protein sequence ID" value="MSS15658.1"/>
    <property type="molecule type" value="Genomic_DNA"/>
</dbReference>
<dbReference type="Proteomes" id="UP000481852">
    <property type="component" value="Unassembled WGS sequence"/>
</dbReference>
<feature type="transmembrane region" description="Helical" evidence="1">
    <location>
        <begin position="203"/>
        <end position="226"/>
    </location>
</feature>
<dbReference type="PANTHER" id="PTHR40076">
    <property type="entry name" value="MEMBRANE PROTEIN-RELATED"/>
    <property type="match status" value="1"/>
</dbReference>
<dbReference type="InterPro" id="IPR010380">
    <property type="entry name" value="DUF975"/>
</dbReference>
<keyword evidence="1" id="KW-0472">Membrane</keyword>
<feature type="transmembrane region" description="Helical" evidence="1">
    <location>
        <begin position="146"/>
        <end position="170"/>
    </location>
</feature>
<evidence type="ECO:0000313" key="2">
    <source>
        <dbReference type="EMBL" id="MSS15658.1"/>
    </source>
</evidence>
<proteinExistence type="predicted"/>
<name>A0A6L5X8F8_9FIRM</name>
<organism evidence="2 3">
    <name type="scientific">Porcincola intestinalis</name>
    <dbReference type="NCBI Taxonomy" id="2606632"/>
    <lineage>
        <taxon>Bacteria</taxon>
        <taxon>Bacillati</taxon>
        <taxon>Bacillota</taxon>
        <taxon>Clostridia</taxon>
        <taxon>Lachnospirales</taxon>
        <taxon>Lachnospiraceae</taxon>
        <taxon>Porcincola</taxon>
    </lineage>
</organism>
<dbReference type="AlphaFoldDB" id="A0A6L5X8F8"/>
<accession>A0A6L5X8F8</accession>
<evidence type="ECO:0000313" key="3">
    <source>
        <dbReference type="Proteomes" id="UP000481852"/>
    </source>
</evidence>
<feature type="transmembrane region" description="Helical" evidence="1">
    <location>
        <begin position="103"/>
        <end position="126"/>
    </location>
</feature>
<keyword evidence="1" id="KW-0812">Transmembrane</keyword>
<sequence length="252" mass="28417">MTSFSLKARSRAILIDCYAFAVFASIIMSVLNIVLFCLGDLASFSSRRNILGSSLNLLISLILFAVSTLLQTGYCFLSLNIARTGHARIRDLFLGFRYHTGRLVLLSMALTVIKYLCAFPLVYLIFAFLLQGTRTSMFGVSLSSDLQFAGIAILCLLVSALLYGVFYLLYDQALFLFIDHQDYSFLQCLRESRRMMYGHRMQLFVLNLSFIGYWVLSILSLGTAYICVKPYIAVTKALFYVELSGQRDPYGT</sequence>
<feature type="transmembrane region" description="Helical" evidence="1">
    <location>
        <begin position="12"/>
        <end position="35"/>
    </location>
</feature>
<feature type="transmembrane region" description="Helical" evidence="1">
    <location>
        <begin position="55"/>
        <end position="82"/>
    </location>
</feature>
<dbReference type="RefSeq" id="WP_154526724.1">
    <property type="nucleotide sequence ID" value="NZ_VULZ01000013.1"/>
</dbReference>
<protein>
    <submittedName>
        <fullName evidence="2">DUF975 family protein</fullName>
    </submittedName>
</protein>